<feature type="domain" description="Thioredoxin" evidence="6">
    <location>
        <begin position="331"/>
        <end position="479"/>
    </location>
</feature>
<evidence type="ECO:0000256" key="3">
    <source>
        <dbReference type="ARBA" id="ARBA00023157"/>
    </source>
</evidence>
<dbReference type="Pfam" id="PF08534">
    <property type="entry name" value="Redoxin"/>
    <property type="match status" value="1"/>
</dbReference>
<gene>
    <name evidence="7" type="ORF">WAE58_18875</name>
</gene>
<feature type="chain" id="PRO_5045884576" evidence="5">
    <location>
        <begin position="19"/>
        <end position="480"/>
    </location>
</feature>
<dbReference type="InterPro" id="IPR050553">
    <property type="entry name" value="Thioredoxin_ResA/DsbE_sf"/>
</dbReference>
<name>A0ABU8NQH1_9SPHI</name>
<keyword evidence="2" id="KW-0201">Cytochrome c-type biogenesis</keyword>
<evidence type="ECO:0000259" key="6">
    <source>
        <dbReference type="PROSITE" id="PS51352"/>
    </source>
</evidence>
<organism evidence="7 8">
    <name type="scientific">Pedobacter panaciterrae</name>
    <dbReference type="NCBI Taxonomy" id="363849"/>
    <lineage>
        <taxon>Bacteria</taxon>
        <taxon>Pseudomonadati</taxon>
        <taxon>Bacteroidota</taxon>
        <taxon>Sphingobacteriia</taxon>
        <taxon>Sphingobacteriales</taxon>
        <taxon>Sphingobacteriaceae</taxon>
        <taxon>Pedobacter</taxon>
    </lineage>
</organism>
<comment type="caution">
    <text evidence="7">The sequence shown here is derived from an EMBL/GenBank/DDBJ whole genome shotgun (WGS) entry which is preliminary data.</text>
</comment>
<comment type="subcellular location">
    <subcellularLocation>
        <location evidence="1">Cell envelope</location>
    </subcellularLocation>
</comment>
<dbReference type="PROSITE" id="PS51352">
    <property type="entry name" value="THIOREDOXIN_2"/>
    <property type="match status" value="1"/>
</dbReference>
<keyword evidence="8" id="KW-1185">Reference proteome</keyword>
<dbReference type="InterPro" id="IPR036249">
    <property type="entry name" value="Thioredoxin-like_sf"/>
</dbReference>
<evidence type="ECO:0000256" key="4">
    <source>
        <dbReference type="ARBA" id="ARBA00023284"/>
    </source>
</evidence>
<dbReference type="RefSeq" id="WP_337717247.1">
    <property type="nucleotide sequence ID" value="NZ_JBBEUB010000006.1"/>
</dbReference>
<reference evidence="7 8" key="1">
    <citation type="submission" date="2024-03" db="EMBL/GenBank/DDBJ databases">
        <title>Sequence of Lycoming College Course Isolates.</title>
        <authorList>
            <person name="Plotts O."/>
            <person name="Newman J."/>
        </authorList>
    </citation>
    <scope>NUCLEOTIDE SEQUENCE [LARGE SCALE GENOMIC DNA]</scope>
    <source>
        <strain evidence="7 8">CJB-3</strain>
    </source>
</reference>
<evidence type="ECO:0000313" key="7">
    <source>
        <dbReference type="EMBL" id="MEJ2904512.1"/>
    </source>
</evidence>
<dbReference type="PANTHER" id="PTHR42852">
    <property type="entry name" value="THIOL:DISULFIDE INTERCHANGE PROTEIN DSBE"/>
    <property type="match status" value="1"/>
</dbReference>
<evidence type="ECO:0000256" key="2">
    <source>
        <dbReference type="ARBA" id="ARBA00022748"/>
    </source>
</evidence>
<dbReference type="Proteomes" id="UP001378956">
    <property type="component" value="Unassembled WGS sequence"/>
</dbReference>
<keyword evidence="3" id="KW-1015">Disulfide bond</keyword>
<evidence type="ECO:0000313" key="8">
    <source>
        <dbReference type="Proteomes" id="UP001378956"/>
    </source>
</evidence>
<dbReference type="CDD" id="cd02966">
    <property type="entry name" value="TlpA_like_family"/>
    <property type="match status" value="1"/>
</dbReference>
<evidence type="ECO:0000256" key="1">
    <source>
        <dbReference type="ARBA" id="ARBA00004196"/>
    </source>
</evidence>
<sequence length="480" mass="54909">MKLIPFLCAFLITASSFAQKTTSFLLKGNVKNLDDTFFELATTGYFNNTVNAVLVDKKGNFSKHIYIDGIQDFYLYLNNDAITAFAVPGDTIEVNWDQKNFKNTFKINSPSPERAQDLSIMMAIYNKRRQPFLDLNRKLYEEKELADSSKYRLINDSYNAELNIIFSAPHTKYSITKTFYDAYFKHVGLLRGLRGNLLNIYKLKTDDRYSSPEYAKFDHTYLSEEIFIQSAPYRDFLFDQVRFHQPFKYYTAINGSGYAAFNPAKKDYQSGQAFLNIIPIRDWFSAKAIMFGFEHYDFKDVKSVYDDYLAHGSTPAYLDTVKTFYDNARKLAPGQPAPAFNLKDMKGNSVSLSDFKGKLVYIDFWGVYCGPCIGDIKENGTKMHEKYKDKDVVFLNICVDEKGSTWTDKVKELKLDGVNLVAEGWTTNQVCKDYNINAIPHYVLIDKEGKIINNNAPGLYQLAGDGANDLDKALKVEKSK</sequence>
<keyword evidence="4" id="KW-0676">Redox-active center</keyword>
<dbReference type="SUPFAM" id="SSF52833">
    <property type="entry name" value="Thioredoxin-like"/>
    <property type="match status" value="1"/>
</dbReference>
<proteinExistence type="predicted"/>
<dbReference type="Gene3D" id="3.40.30.10">
    <property type="entry name" value="Glutaredoxin"/>
    <property type="match status" value="1"/>
</dbReference>
<dbReference type="PANTHER" id="PTHR42852:SF6">
    <property type="entry name" value="THIOL:DISULFIDE INTERCHANGE PROTEIN DSBE"/>
    <property type="match status" value="1"/>
</dbReference>
<dbReference type="InterPro" id="IPR013740">
    <property type="entry name" value="Redoxin"/>
</dbReference>
<dbReference type="EMBL" id="JBBEUB010000006">
    <property type="protein sequence ID" value="MEJ2904512.1"/>
    <property type="molecule type" value="Genomic_DNA"/>
</dbReference>
<dbReference type="InterPro" id="IPR013766">
    <property type="entry name" value="Thioredoxin_domain"/>
</dbReference>
<protein>
    <submittedName>
        <fullName evidence="7">TlpA disulfide reductase family protein</fullName>
    </submittedName>
</protein>
<accession>A0ABU8NQH1</accession>
<evidence type="ECO:0000256" key="5">
    <source>
        <dbReference type="SAM" id="SignalP"/>
    </source>
</evidence>
<keyword evidence="5" id="KW-0732">Signal</keyword>
<feature type="signal peptide" evidence="5">
    <location>
        <begin position="1"/>
        <end position="18"/>
    </location>
</feature>